<dbReference type="InterPro" id="IPR019026">
    <property type="entry name" value="Peptidase_M64_IgA"/>
</dbReference>
<evidence type="ECO:0000256" key="1">
    <source>
        <dbReference type="SAM" id="SignalP"/>
    </source>
</evidence>
<dbReference type="InterPro" id="IPR024079">
    <property type="entry name" value="MetalloPept_cat_dom_sf"/>
</dbReference>
<comment type="caution">
    <text evidence="2">The sequence shown here is derived from an EMBL/GenBank/DDBJ whole genome shotgun (WGS) entry which is preliminary data.</text>
</comment>
<dbReference type="AlphaFoldDB" id="A0A4R6YQ76"/>
<proteinExistence type="predicted"/>
<sequence length="568" mass="60124">MRANLLRGLALALTLASPLAAAAPAHYIVFELDAQDRAQPVFYRQVELDVSQPRAGSLDGASGDASRIGWQPLHQGVRGPLQHIDVARSLHVEFSGEAHDDAQAGALQRHDVADPHRAFVLRLPLERADSVEIVGPRERQQFDLAALAAMAGSLPLAAMPLAQAPASERAAAQSQAANSANRLDILLLGDGYTSAEQATFTTNANTLRSAMFDISPYKDYASFVNWQPGFIASAQSGADHPPYQAGCTTSSCCADTAAQTDPRAGTFVNTALDATFCVSQIHRTLYANSSKVLAAAAGFPDWDKILVSVNDPVYGGAGGSFGVLSAHAQAPRIVTHEFGHSFTGLADEYTTPYPGFPACSDTTASPNCEANVTNQTNAAQVKWRDWFSSGIAIPTPAGTPGLGLFQGARYLTSGMYRPTDTQCLMRALGTTFCDVCKQEYVRKLYRGGFGAPAGGIDLIEPGSEHPSAAAAVAYAQGSSRAFSAQLLRPSIGAIGIQWYLDGNPVANATSESYVFQQAAATPATRTLELRVTDLTALVKPSMAGSLLVHSRSWTINVGNDRLFADGFQ</sequence>
<accession>A0A4R6YQ76</accession>
<keyword evidence="3" id="KW-1185">Reference proteome</keyword>
<protein>
    <submittedName>
        <fullName evidence="2">IgA peptidase M64</fullName>
    </submittedName>
</protein>
<dbReference type="OrthoDB" id="9143597at2"/>
<dbReference type="Pfam" id="PF09471">
    <property type="entry name" value="Peptidase_M64"/>
    <property type="match status" value="2"/>
</dbReference>
<evidence type="ECO:0000313" key="3">
    <source>
        <dbReference type="Proteomes" id="UP000295293"/>
    </source>
</evidence>
<dbReference type="Proteomes" id="UP000295293">
    <property type="component" value="Unassembled WGS sequence"/>
</dbReference>
<dbReference type="RefSeq" id="WP_133820529.1">
    <property type="nucleotide sequence ID" value="NZ_SNZH01000014.1"/>
</dbReference>
<gene>
    <name evidence="2" type="ORF">DFR29_11491</name>
</gene>
<organism evidence="2 3">
    <name type="scientific">Tahibacter aquaticus</name>
    <dbReference type="NCBI Taxonomy" id="520092"/>
    <lineage>
        <taxon>Bacteria</taxon>
        <taxon>Pseudomonadati</taxon>
        <taxon>Pseudomonadota</taxon>
        <taxon>Gammaproteobacteria</taxon>
        <taxon>Lysobacterales</taxon>
        <taxon>Rhodanobacteraceae</taxon>
        <taxon>Tahibacter</taxon>
    </lineage>
</organism>
<dbReference type="EMBL" id="SNZH01000014">
    <property type="protein sequence ID" value="TDR40039.1"/>
    <property type="molecule type" value="Genomic_DNA"/>
</dbReference>
<keyword evidence="1" id="KW-0732">Signal</keyword>
<feature type="chain" id="PRO_5020808295" evidence="1">
    <location>
        <begin position="23"/>
        <end position="568"/>
    </location>
</feature>
<evidence type="ECO:0000313" key="2">
    <source>
        <dbReference type="EMBL" id="TDR40039.1"/>
    </source>
</evidence>
<feature type="signal peptide" evidence="1">
    <location>
        <begin position="1"/>
        <end position="22"/>
    </location>
</feature>
<dbReference type="GO" id="GO:0008237">
    <property type="term" value="F:metallopeptidase activity"/>
    <property type="evidence" value="ECO:0007669"/>
    <property type="project" value="InterPro"/>
</dbReference>
<reference evidence="2 3" key="1">
    <citation type="submission" date="2019-03" db="EMBL/GenBank/DDBJ databases">
        <title>Genomic Encyclopedia of Type Strains, Phase IV (KMG-IV): sequencing the most valuable type-strain genomes for metagenomic binning, comparative biology and taxonomic classification.</title>
        <authorList>
            <person name="Goeker M."/>
        </authorList>
    </citation>
    <scope>NUCLEOTIDE SEQUENCE [LARGE SCALE GENOMIC DNA]</scope>
    <source>
        <strain evidence="2 3">DSM 21667</strain>
    </source>
</reference>
<dbReference type="Gene3D" id="3.40.390.10">
    <property type="entry name" value="Collagenase (Catalytic Domain)"/>
    <property type="match status" value="1"/>
</dbReference>
<name>A0A4R6YQ76_9GAMM</name>